<evidence type="ECO:0000313" key="2">
    <source>
        <dbReference type="Proteomes" id="UP000292052"/>
    </source>
</evidence>
<accession>A0A482VBF2</accession>
<protein>
    <submittedName>
        <fullName evidence="1">Uncharacterized protein</fullName>
    </submittedName>
</protein>
<evidence type="ECO:0000313" key="1">
    <source>
        <dbReference type="EMBL" id="RZB40461.1"/>
    </source>
</evidence>
<gene>
    <name evidence="1" type="ORF">BDFB_005359</name>
</gene>
<dbReference type="EMBL" id="QDEB01118643">
    <property type="protein sequence ID" value="RZB40461.1"/>
    <property type="molecule type" value="Genomic_DNA"/>
</dbReference>
<proteinExistence type="predicted"/>
<reference evidence="1 2" key="1">
    <citation type="submission" date="2017-03" db="EMBL/GenBank/DDBJ databases">
        <title>Genome of the blue death feigning beetle - Asbolus verrucosus.</title>
        <authorList>
            <person name="Rider S.D."/>
        </authorList>
    </citation>
    <scope>NUCLEOTIDE SEQUENCE [LARGE SCALE GENOMIC DNA]</scope>
    <source>
        <strain evidence="1">Butters</strain>
        <tissue evidence="1">Head and leg muscle</tissue>
    </source>
</reference>
<sequence length="129" mass="14559">MEIEEAARAVTLNLLPEKSRNLYENEYLCYRLVQIQEVYFTQKAKILNSAGLWSKYLVLKVTLAVKNNVDVNTSEIEGVLEEAKVAHLESYVGHSFRRSSASLQVGSETVILQLKRMEDGKVAAPLKVM</sequence>
<dbReference type="AlphaFoldDB" id="A0A482VBF2"/>
<organism evidence="1 2">
    <name type="scientific">Asbolus verrucosus</name>
    <name type="common">Desert ironclad beetle</name>
    <dbReference type="NCBI Taxonomy" id="1661398"/>
    <lineage>
        <taxon>Eukaryota</taxon>
        <taxon>Metazoa</taxon>
        <taxon>Ecdysozoa</taxon>
        <taxon>Arthropoda</taxon>
        <taxon>Hexapoda</taxon>
        <taxon>Insecta</taxon>
        <taxon>Pterygota</taxon>
        <taxon>Neoptera</taxon>
        <taxon>Endopterygota</taxon>
        <taxon>Coleoptera</taxon>
        <taxon>Polyphaga</taxon>
        <taxon>Cucujiformia</taxon>
        <taxon>Tenebrionidae</taxon>
        <taxon>Pimeliinae</taxon>
        <taxon>Asbolus</taxon>
    </lineage>
</organism>
<comment type="caution">
    <text evidence="1">The sequence shown here is derived from an EMBL/GenBank/DDBJ whole genome shotgun (WGS) entry which is preliminary data.</text>
</comment>
<name>A0A482VBF2_ASBVE</name>
<keyword evidence="2" id="KW-1185">Reference proteome</keyword>
<dbReference type="Proteomes" id="UP000292052">
    <property type="component" value="Unassembled WGS sequence"/>
</dbReference>